<comment type="caution">
    <text evidence="3">The sequence shown here is derived from an EMBL/GenBank/DDBJ whole genome shotgun (WGS) entry which is preliminary data.</text>
</comment>
<dbReference type="EMBL" id="NPIC01000002">
    <property type="protein sequence ID" value="RDL38392.1"/>
    <property type="molecule type" value="Genomic_DNA"/>
</dbReference>
<organism evidence="3 4">
    <name type="scientific">Venustampulla echinocandica</name>
    <dbReference type="NCBI Taxonomy" id="2656787"/>
    <lineage>
        <taxon>Eukaryota</taxon>
        <taxon>Fungi</taxon>
        <taxon>Dikarya</taxon>
        <taxon>Ascomycota</taxon>
        <taxon>Pezizomycotina</taxon>
        <taxon>Leotiomycetes</taxon>
        <taxon>Helotiales</taxon>
        <taxon>Pleuroascaceae</taxon>
        <taxon>Venustampulla</taxon>
    </lineage>
</organism>
<dbReference type="GeneID" id="43595581"/>
<sequence>MEKSLADDILKEFDRILAGDGVERLVGPVDVPARTLSPVSSRAMNKLKKPAPTSSNEHRSISKNSPSTIRSVASEPVRLESTPESSQQTQGNNSSEIMPHSTKDLPALSTLTSQPPSAWQNSVPRVGNGLVRTMSSEFGVTRTLSNSNLRTADDGPSNTNGNTTSPVLSPGGAAPQWSSAVGRANLGKSGRVIERLMGENDMLRRDLNIERLRAEEMRQAVKMAEGRMEALTQEHEGKLHEAAINKTLLKRKERQVDDLKAQIDGEKRKANNAMESERTWRDAMEKLEEESKRKVEEAQTIATLMEGRNNTMTGHWREQGEEVQRAINKHKKVIEVIVERRISDDKRINLLQIVCDQRAAATEILENKNAEIQAAFDEYKRVQEEGLADIKRNAREREERQEAIIEESQRVLGELKWALGVQKNLRDP</sequence>
<evidence type="ECO:0000256" key="2">
    <source>
        <dbReference type="SAM" id="MobiDB-lite"/>
    </source>
</evidence>
<feature type="region of interest" description="Disordered" evidence="2">
    <location>
        <begin position="26"/>
        <end position="101"/>
    </location>
</feature>
<keyword evidence="4" id="KW-1185">Reference proteome</keyword>
<dbReference type="STRING" id="2656787.A0A370TS75"/>
<feature type="coiled-coil region" evidence="1">
    <location>
        <begin position="214"/>
        <end position="297"/>
    </location>
</feature>
<accession>A0A370TS75</accession>
<keyword evidence="1" id="KW-0175">Coiled coil</keyword>
<feature type="compositionally biased region" description="Polar residues" evidence="2">
    <location>
        <begin position="82"/>
        <end position="96"/>
    </location>
</feature>
<proteinExistence type="predicted"/>
<evidence type="ECO:0000313" key="4">
    <source>
        <dbReference type="Proteomes" id="UP000254866"/>
    </source>
</evidence>
<feature type="region of interest" description="Disordered" evidence="2">
    <location>
        <begin position="142"/>
        <end position="175"/>
    </location>
</feature>
<evidence type="ECO:0008006" key="5">
    <source>
        <dbReference type="Google" id="ProtNLM"/>
    </source>
</evidence>
<dbReference type="OrthoDB" id="3918393at2759"/>
<dbReference type="RefSeq" id="XP_031871048.1">
    <property type="nucleotide sequence ID" value="XM_032011355.1"/>
</dbReference>
<name>A0A370TS75_9HELO</name>
<dbReference type="Proteomes" id="UP000254866">
    <property type="component" value="Unassembled WGS sequence"/>
</dbReference>
<feature type="compositionally biased region" description="Polar residues" evidence="2">
    <location>
        <begin position="142"/>
        <end position="167"/>
    </location>
</feature>
<gene>
    <name evidence="3" type="ORF">BP5553_02732</name>
</gene>
<reference evidence="3 4" key="1">
    <citation type="journal article" date="2018" name="IMA Fungus">
        <title>IMA Genome-F 9: Draft genome sequence of Annulohypoxylon stygium, Aspergillus mulundensis, Berkeleyomyces basicola (syn. Thielaviopsis basicola), Ceratocystis smalleyi, two Cercospora beticola strains, Coleophoma cylindrospora, Fusarium fracticaudum, Phialophora cf. hyalina, and Morchella septimelata.</title>
        <authorList>
            <person name="Wingfield B.D."/>
            <person name="Bills G.F."/>
            <person name="Dong Y."/>
            <person name="Huang W."/>
            <person name="Nel W.J."/>
            <person name="Swalarsk-Parry B.S."/>
            <person name="Vaghefi N."/>
            <person name="Wilken P.M."/>
            <person name="An Z."/>
            <person name="de Beer Z.W."/>
            <person name="De Vos L."/>
            <person name="Chen L."/>
            <person name="Duong T.A."/>
            <person name="Gao Y."/>
            <person name="Hammerbacher A."/>
            <person name="Kikkert J.R."/>
            <person name="Li Y."/>
            <person name="Li H."/>
            <person name="Li K."/>
            <person name="Li Q."/>
            <person name="Liu X."/>
            <person name="Ma X."/>
            <person name="Naidoo K."/>
            <person name="Pethybridge S.J."/>
            <person name="Sun J."/>
            <person name="Steenkamp E.T."/>
            <person name="van der Nest M.A."/>
            <person name="van Wyk S."/>
            <person name="Wingfield M.J."/>
            <person name="Xiong C."/>
            <person name="Yue Q."/>
            <person name="Zhang X."/>
        </authorList>
    </citation>
    <scope>NUCLEOTIDE SEQUENCE [LARGE SCALE GENOMIC DNA]</scope>
    <source>
        <strain evidence="3 4">BP 5553</strain>
    </source>
</reference>
<protein>
    <recommendedName>
        <fullName evidence="5">SWI5-dependent HO expression protein 3</fullName>
    </recommendedName>
</protein>
<feature type="coiled-coil region" evidence="1">
    <location>
        <begin position="365"/>
        <end position="411"/>
    </location>
</feature>
<evidence type="ECO:0000256" key="1">
    <source>
        <dbReference type="SAM" id="Coils"/>
    </source>
</evidence>
<dbReference type="AlphaFoldDB" id="A0A370TS75"/>
<evidence type="ECO:0000313" key="3">
    <source>
        <dbReference type="EMBL" id="RDL38392.1"/>
    </source>
</evidence>
<feature type="compositionally biased region" description="Polar residues" evidence="2">
    <location>
        <begin position="62"/>
        <end position="71"/>
    </location>
</feature>